<dbReference type="SUPFAM" id="SSF52540">
    <property type="entry name" value="P-loop containing nucleoside triphosphate hydrolases"/>
    <property type="match status" value="2"/>
</dbReference>
<feature type="transmembrane region" description="Helical" evidence="10">
    <location>
        <begin position="850"/>
        <end position="872"/>
    </location>
</feature>
<dbReference type="CDD" id="cd03244">
    <property type="entry name" value="ABCC_MRP_domain2"/>
    <property type="match status" value="1"/>
</dbReference>
<dbReference type="CDD" id="cd03250">
    <property type="entry name" value="ABCC_MRP_domain1"/>
    <property type="match status" value="1"/>
</dbReference>
<dbReference type="Pfam" id="PF00664">
    <property type="entry name" value="ABC_membrane"/>
    <property type="match status" value="2"/>
</dbReference>
<keyword evidence="3 10" id="KW-0812">Transmembrane</keyword>
<dbReference type="Proteomes" id="UP000774617">
    <property type="component" value="Unassembled WGS sequence"/>
</dbReference>
<dbReference type="PROSITE" id="PS50893">
    <property type="entry name" value="ABC_TRANSPORTER_2"/>
    <property type="match status" value="2"/>
</dbReference>
<dbReference type="InterPro" id="IPR011527">
    <property type="entry name" value="ABC1_TM_dom"/>
</dbReference>
<dbReference type="SUPFAM" id="SSF90123">
    <property type="entry name" value="ABC transporter transmembrane region"/>
    <property type="match status" value="2"/>
</dbReference>
<feature type="transmembrane region" description="Helical" evidence="10">
    <location>
        <begin position="912"/>
        <end position="934"/>
    </location>
</feature>
<evidence type="ECO:0000313" key="13">
    <source>
        <dbReference type="EMBL" id="KAH7027004.1"/>
    </source>
</evidence>
<keyword evidence="8 10" id="KW-0472">Membrane</keyword>
<evidence type="ECO:0000256" key="10">
    <source>
        <dbReference type="SAM" id="Phobius"/>
    </source>
</evidence>
<dbReference type="InterPro" id="IPR050173">
    <property type="entry name" value="ABC_transporter_C-like"/>
</dbReference>
<gene>
    <name evidence="13" type="ORF">B0J12DRAFT_745855</name>
</gene>
<dbReference type="SMART" id="SM00382">
    <property type="entry name" value="AAA"/>
    <property type="match status" value="2"/>
</dbReference>
<dbReference type="InterPro" id="IPR036640">
    <property type="entry name" value="ABC1_TM_sf"/>
</dbReference>
<dbReference type="PROSITE" id="PS00211">
    <property type="entry name" value="ABC_TRANSPORTER_1"/>
    <property type="match status" value="2"/>
</dbReference>
<keyword evidence="7 10" id="KW-1133">Transmembrane helix</keyword>
<keyword evidence="2" id="KW-0813">Transport</keyword>
<evidence type="ECO:0000256" key="8">
    <source>
        <dbReference type="ARBA" id="ARBA00023136"/>
    </source>
</evidence>
<evidence type="ECO:0000259" key="12">
    <source>
        <dbReference type="PROSITE" id="PS50929"/>
    </source>
</evidence>
<dbReference type="CDD" id="cd18604">
    <property type="entry name" value="ABC_6TM_VMR1_D2_like"/>
    <property type="match status" value="1"/>
</dbReference>
<dbReference type="PANTHER" id="PTHR24223:SF353">
    <property type="entry name" value="ABC TRANSPORTER ATP-BINDING PROTEIN_PERMEASE VMR1-RELATED"/>
    <property type="match status" value="1"/>
</dbReference>
<keyword evidence="6" id="KW-0067">ATP-binding</keyword>
<keyword evidence="13" id="KW-0378">Hydrolase</keyword>
<evidence type="ECO:0000256" key="4">
    <source>
        <dbReference type="ARBA" id="ARBA00022737"/>
    </source>
</evidence>
<accession>A0ABQ8FU76</accession>
<evidence type="ECO:0000256" key="5">
    <source>
        <dbReference type="ARBA" id="ARBA00022741"/>
    </source>
</evidence>
<keyword evidence="5" id="KW-0547">Nucleotide-binding</keyword>
<name>A0ABQ8FU76_9PEZI</name>
<sequence length="1449" mass="158746">MARPATVLTIGSPPGNTHDEDVRYDSGSRDCAVVQKKDAGGLPPKLEQDRTAFGIECTALLLRLALDLLLFLHAADRATVRASLASCLYLLLLLALRSRIASAWWHSSALYAVRWLVSAAAILCSHSSLVGFDKIAATTLEFALLVVVARTPVSTISTGPHSTRVSILDLATFSWLNRLVWMGYKKPLQPDDVWLLDREYMAATTLCDFSRLSRTHSLVSRLLHFFRNELLLQALWACLSSITVFMPTLLLQAILQHLVETEETTGNAAWLYVTLMFVSGRTSALADGQMAWLGHKIALRLRSIVIGEVYAKAMLRNLGATRNKDASAALASDATVFSLVTIDSFKIADAGATAHELWASVPVQIIICLGLLYRILGFSALAGVSVMVLTFPINAAIIDRLGKAQMTVMGLTDLRIRGTTEFLRNIRVIKLFVWEQKFMAQIGEERSTELKALKVRLVLWSFAATIWYVVPLLITFLSFVVYVTIAGNKLLPSVAFTALSLFNLLKAPLDQFVGMLARLQDARVSINRVQEFLFDEETAKYKQIDPGEATTDAIILENATFSWTPKMPGNSQHAPPIALSGITAEFGPGSLNVIAGPVGSGKSALLLALLGELNLLGGKFQGPAGPVAYCAQDAWLLNASIRENILFTEPWEPERYRTVIEACALDPDLLTLDAGDFSLAGDRGIFLSGGQKQRIALARAVYSRCSYLIIDDCLSAVDPHTARWICNQCLNGPLMKDRICVMATHNVALVIPQCAYIVLLDYGRVMSSGRPEEVGVSAILGESSSNHPESTEHVERLQEQADQHPEESKQGQTGQTKNNQTETTAESGTLRRVPWRTISMYMRAMGTWKFWMLFVVFFISQQTLSISAHWWIKRFSSAYSMQPDHSPPGAFADSRAPIATADRDPPQVNTGYYLGVYGLILCLYSIVSLSRMLLASTGSLSASKAVHDTLLMSISHATLSYFDKAPFGRLLNRFSKDIQTCDLEVAPMALATVHFSFSLISVVAIITVVTPAFLIPGIFITVIYLAIGRLYIDCSRDLKRLEAEGRDPLYQHFSESVLGITTIRAFQKEHYFREQNLGKIDAVNAPFLYLNGVDRWLASRLSLAGTLVSVLAGCFAVVSRGRIDASAVGFSLTYAITYSENNEFVRAFTSTKNLQLSSPIQIRQNHGLVEEKSCLKITPRPTGPTSRSDLPAALKNITFRIGAAEKVGIVGRTGAGKSSLVRSLLRGLAASSGRILIDGVDISGVGLRHLRRGVVVVSQDATLFAATLRSNLDPLGEYSDDEIRDALQLVHLVQTREKDAANTELGPAAHEGVLQKINFEDLSFMLAESGSNISQGQRQLLCLAGAILRTPKVLVLDEATASVDYETDLAIQRAIADIGTTTITIVHRLRSVIDYDKISVLDHGELSAFDHPWVLLQQDGPFKDMCRATGNLAMLEGLAKAAWEAKKRL</sequence>
<evidence type="ECO:0000256" key="3">
    <source>
        <dbReference type="ARBA" id="ARBA00022692"/>
    </source>
</evidence>
<reference evidence="13 14" key="1">
    <citation type="journal article" date="2021" name="Nat. Commun.">
        <title>Genetic determinants of endophytism in the Arabidopsis root mycobiome.</title>
        <authorList>
            <person name="Mesny F."/>
            <person name="Miyauchi S."/>
            <person name="Thiergart T."/>
            <person name="Pickel B."/>
            <person name="Atanasova L."/>
            <person name="Karlsson M."/>
            <person name="Huettel B."/>
            <person name="Barry K.W."/>
            <person name="Haridas S."/>
            <person name="Chen C."/>
            <person name="Bauer D."/>
            <person name="Andreopoulos W."/>
            <person name="Pangilinan J."/>
            <person name="LaButti K."/>
            <person name="Riley R."/>
            <person name="Lipzen A."/>
            <person name="Clum A."/>
            <person name="Drula E."/>
            <person name="Henrissat B."/>
            <person name="Kohler A."/>
            <person name="Grigoriev I.V."/>
            <person name="Martin F.M."/>
            <person name="Hacquard S."/>
        </authorList>
    </citation>
    <scope>NUCLEOTIDE SEQUENCE [LARGE SCALE GENOMIC DNA]</scope>
    <source>
        <strain evidence="13 14">MPI-SDFR-AT-0080</strain>
    </source>
</reference>
<dbReference type="InterPro" id="IPR017871">
    <property type="entry name" value="ABC_transporter-like_CS"/>
</dbReference>
<keyword evidence="14" id="KW-1185">Reference proteome</keyword>
<keyword evidence="4" id="KW-0677">Repeat</keyword>
<evidence type="ECO:0000256" key="2">
    <source>
        <dbReference type="ARBA" id="ARBA00022448"/>
    </source>
</evidence>
<feature type="domain" description="ABC transporter" evidence="11">
    <location>
        <begin position="1169"/>
        <end position="1428"/>
    </location>
</feature>
<dbReference type="Pfam" id="PF00005">
    <property type="entry name" value="ABC_tran"/>
    <property type="match status" value="2"/>
</dbReference>
<comment type="caution">
    <text evidence="13">The sequence shown here is derived from an EMBL/GenBank/DDBJ whole genome shotgun (WGS) entry which is preliminary data.</text>
</comment>
<dbReference type="EMBL" id="JAGTJR010000053">
    <property type="protein sequence ID" value="KAH7027004.1"/>
    <property type="molecule type" value="Genomic_DNA"/>
</dbReference>
<feature type="domain" description="ABC transporter" evidence="11">
    <location>
        <begin position="554"/>
        <end position="787"/>
    </location>
</feature>
<dbReference type="InterPro" id="IPR003593">
    <property type="entry name" value="AAA+_ATPase"/>
</dbReference>
<dbReference type="Gene3D" id="1.20.1560.10">
    <property type="entry name" value="ABC transporter type 1, transmembrane domain"/>
    <property type="match status" value="2"/>
</dbReference>
<dbReference type="PROSITE" id="PS50929">
    <property type="entry name" value="ABC_TM1F"/>
    <property type="match status" value="2"/>
</dbReference>
<proteinExistence type="predicted"/>
<comment type="subcellular location">
    <subcellularLocation>
        <location evidence="1">Membrane</location>
    </subcellularLocation>
</comment>
<protein>
    <submittedName>
        <fullName evidence="13">P-loop containing nucleoside triphosphate hydrolase protein</fullName>
    </submittedName>
</protein>
<evidence type="ECO:0000256" key="9">
    <source>
        <dbReference type="SAM" id="MobiDB-lite"/>
    </source>
</evidence>
<evidence type="ECO:0000259" key="11">
    <source>
        <dbReference type="PROSITE" id="PS50893"/>
    </source>
</evidence>
<dbReference type="Gene3D" id="3.40.50.300">
    <property type="entry name" value="P-loop containing nucleotide triphosphate hydrolases"/>
    <property type="match status" value="2"/>
</dbReference>
<feature type="domain" description="ABC transmembrane type-1" evidence="12">
    <location>
        <begin position="234"/>
        <end position="521"/>
    </location>
</feature>
<feature type="transmembrane region" description="Helical" evidence="10">
    <location>
        <begin position="457"/>
        <end position="484"/>
    </location>
</feature>
<dbReference type="CDD" id="cd18596">
    <property type="entry name" value="ABC_6TM_VMR1_D1_like"/>
    <property type="match status" value="1"/>
</dbReference>
<evidence type="ECO:0000313" key="14">
    <source>
        <dbReference type="Proteomes" id="UP000774617"/>
    </source>
</evidence>
<organism evidence="13 14">
    <name type="scientific">Macrophomina phaseolina</name>
    <dbReference type="NCBI Taxonomy" id="35725"/>
    <lineage>
        <taxon>Eukaryota</taxon>
        <taxon>Fungi</taxon>
        <taxon>Dikarya</taxon>
        <taxon>Ascomycota</taxon>
        <taxon>Pezizomycotina</taxon>
        <taxon>Dothideomycetes</taxon>
        <taxon>Dothideomycetes incertae sedis</taxon>
        <taxon>Botryosphaeriales</taxon>
        <taxon>Botryosphaeriaceae</taxon>
        <taxon>Macrophomina</taxon>
    </lineage>
</organism>
<feature type="transmembrane region" description="Helical" evidence="10">
    <location>
        <begin position="1097"/>
        <end position="1118"/>
    </location>
</feature>
<feature type="transmembrane region" description="Helical" evidence="10">
    <location>
        <begin position="1012"/>
        <end position="1032"/>
    </location>
</feature>
<evidence type="ECO:0000256" key="7">
    <source>
        <dbReference type="ARBA" id="ARBA00022989"/>
    </source>
</evidence>
<dbReference type="InterPro" id="IPR003439">
    <property type="entry name" value="ABC_transporter-like_ATP-bd"/>
</dbReference>
<feature type="region of interest" description="Disordered" evidence="9">
    <location>
        <begin position="782"/>
        <end position="828"/>
    </location>
</feature>
<dbReference type="InterPro" id="IPR027417">
    <property type="entry name" value="P-loop_NTPase"/>
</dbReference>
<evidence type="ECO:0000256" key="6">
    <source>
        <dbReference type="ARBA" id="ARBA00022840"/>
    </source>
</evidence>
<dbReference type="PANTHER" id="PTHR24223">
    <property type="entry name" value="ATP-BINDING CASSETTE SUB-FAMILY C"/>
    <property type="match status" value="1"/>
</dbReference>
<dbReference type="GO" id="GO:0016787">
    <property type="term" value="F:hydrolase activity"/>
    <property type="evidence" value="ECO:0007669"/>
    <property type="project" value="UniProtKB-KW"/>
</dbReference>
<feature type="compositionally biased region" description="Basic and acidic residues" evidence="9">
    <location>
        <begin position="789"/>
        <end position="809"/>
    </location>
</feature>
<feature type="domain" description="ABC transmembrane type-1" evidence="12">
    <location>
        <begin position="853"/>
        <end position="1136"/>
    </location>
</feature>
<feature type="compositionally biased region" description="Low complexity" evidence="9">
    <location>
        <begin position="810"/>
        <end position="824"/>
    </location>
</feature>
<feature type="transmembrane region" description="Helical" evidence="10">
    <location>
        <begin position="371"/>
        <end position="397"/>
    </location>
</feature>
<evidence type="ECO:0000256" key="1">
    <source>
        <dbReference type="ARBA" id="ARBA00004370"/>
    </source>
</evidence>